<comment type="caution">
    <text evidence="1">The sequence shown here is derived from an EMBL/GenBank/DDBJ whole genome shotgun (WGS) entry which is preliminary data.</text>
</comment>
<protein>
    <submittedName>
        <fullName evidence="1">Uncharacterized protein</fullName>
    </submittedName>
</protein>
<sequence length="79" mass="8472">GETLKGTFATKGLLARCVQVKTTVTNPSGKELKRAGVFGRINDPKAQTSVLANAVDGSSDVGQFSRCRIPSPRLISRRR</sequence>
<evidence type="ECO:0000313" key="2">
    <source>
        <dbReference type="Proteomes" id="UP001189429"/>
    </source>
</evidence>
<proteinExistence type="predicted"/>
<reference evidence="1" key="1">
    <citation type="submission" date="2023-10" db="EMBL/GenBank/DDBJ databases">
        <authorList>
            <person name="Chen Y."/>
            <person name="Shah S."/>
            <person name="Dougan E. K."/>
            <person name="Thang M."/>
            <person name="Chan C."/>
        </authorList>
    </citation>
    <scope>NUCLEOTIDE SEQUENCE [LARGE SCALE GENOMIC DNA]</scope>
</reference>
<feature type="non-terminal residue" evidence="1">
    <location>
        <position position="1"/>
    </location>
</feature>
<dbReference type="Proteomes" id="UP001189429">
    <property type="component" value="Unassembled WGS sequence"/>
</dbReference>
<gene>
    <name evidence="1" type="ORF">PCOR1329_LOCUS48620</name>
</gene>
<accession>A0ABN9UJ28</accession>
<name>A0ABN9UJ28_9DINO</name>
<organism evidence="1 2">
    <name type="scientific">Prorocentrum cordatum</name>
    <dbReference type="NCBI Taxonomy" id="2364126"/>
    <lineage>
        <taxon>Eukaryota</taxon>
        <taxon>Sar</taxon>
        <taxon>Alveolata</taxon>
        <taxon>Dinophyceae</taxon>
        <taxon>Prorocentrales</taxon>
        <taxon>Prorocentraceae</taxon>
        <taxon>Prorocentrum</taxon>
    </lineage>
</organism>
<keyword evidence="2" id="KW-1185">Reference proteome</keyword>
<evidence type="ECO:0000313" key="1">
    <source>
        <dbReference type="EMBL" id="CAK0859187.1"/>
    </source>
</evidence>
<dbReference type="EMBL" id="CAUYUJ010015873">
    <property type="protein sequence ID" value="CAK0859187.1"/>
    <property type="molecule type" value="Genomic_DNA"/>
</dbReference>